<dbReference type="InterPro" id="IPR018117">
    <property type="entry name" value="C5_DNA_meth_AS"/>
</dbReference>
<name>A0A3B0VPF2_9ZZZZ</name>
<keyword evidence="2 5" id="KW-0489">Methyltransferase</keyword>
<evidence type="ECO:0000256" key="4">
    <source>
        <dbReference type="ARBA" id="ARBA00022691"/>
    </source>
</evidence>
<evidence type="ECO:0000256" key="3">
    <source>
        <dbReference type="ARBA" id="ARBA00022679"/>
    </source>
</evidence>
<dbReference type="AlphaFoldDB" id="A0A3B0VPF2"/>
<dbReference type="PROSITE" id="PS00094">
    <property type="entry name" value="C5_MTASE_1"/>
    <property type="match status" value="1"/>
</dbReference>
<accession>A0A3B0VPF2</accession>
<dbReference type="Pfam" id="PF00145">
    <property type="entry name" value="DNA_methylase"/>
    <property type="match status" value="1"/>
</dbReference>
<dbReference type="PROSITE" id="PS51679">
    <property type="entry name" value="SAM_MT_C5"/>
    <property type="match status" value="1"/>
</dbReference>
<dbReference type="Gene3D" id="3.40.50.150">
    <property type="entry name" value="Vaccinia Virus protein VP39"/>
    <property type="match status" value="1"/>
</dbReference>
<dbReference type="EMBL" id="UOFA01000131">
    <property type="protein sequence ID" value="VAW44751.1"/>
    <property type="molecule type" value="Genomic_DNA"/>
</dbReference>
<dbReference type="GO" id="GO:0044027">
    <property type="term" value="P:negative regulation of gene expression via chromosomal CpG island methylation"/>
    <property type="evidence" value="ECO:0007669"/>
    <property type="project" value="TreeGrafter"/>
</dbReference>
<organism evidence="5">
    <name type="scientific">hydrothermal vent metagenome</name>
    <dbReference type="NCBI Taxonomy" id="652676"/>
    <lineage>
        <taxon>unclassified sequences</taxon>
        <taxon>metagenomes</taxon>
        <taxon>ecological metagenomes</taxon>
    </lineage>
</organism>
<keyword evidence="3" id="KW-0808">Transferase</keyword>
<dbReference type="Gene3D" id="3.90.120.10">
    <property type="entry name" value="DNA Methylase, subunit A, domain 2"/>
    <property type="match status" value="1"/>
</dbReference>
<dbReference type="GO" id="GO:0032259">
    <property type="term" value="P:methylation"/>
    <property type="evidence" value="ECO:0007669"/>
    <property type="project" value="UniProtKB-KW"/>
</dbReference>
<evidence type="ECO:0000256" key="2">
    <source>
        <dbReference type="ARBA" id="ARBA00022603"/>
    </source>
</evidence>
<proteinExistence type="predicted"/>
<evidence type="ECO:0000313" key="5">
    <source>
        <dbReference type="EMBL" id="VAW44751.1"/>
    </source>
</evidence>
<evidence type="ECO:0000256" key="1">
    <source>
        <dbReference type="ARBA" id="ARBA00011975"/>
    </source>
</evidence>
<dbReference type="PANTHER" id="PTHR10629">
    <property type="entry name" value="CYTOSINE-SPECIFIC METHYLTRANSFERASE"/>
    <property type="match status" value="1"/>
</dbReference>
<dbReference type="InterPro" id="IPR001525">
    <property type="entry name" value="C5_MeTfrase"/>
</dbReference>
<reference evidence="5" key="1">
    <citation type="submission" date="2018-06" db="EMBL/GenBank/DDBJ databases">
        <authorList>
            <person name="Zhirakovskaya E."/>
        </authorList>
    </citation>
    <scope>NUCLEOTIDE SEQUENCE</scope>
</reference>
<protein>
    <recommendedName>
        <fullName evidence="1">DNA (cytosine-5-)-methyltransferase</fullName>
        <ecNumber evidence="1">2.1.1.37</ecNumber>
    </recommendedName>
</protein>
<sequence>MEKLTVTDFFCGAGGFSEGFRQMGFEIVQGYDNWKPAVDTYNHNLKTNATVKNILDFSESIDEILTLPDTDVIVGSPPCVSFSSSNKSGQADKSMGLKLTECFLRIVAVKKHQKDSILKAWFMENVVNSKKYLNSKYTFEQLNLSDWARQNNKKPNDVAIKLDTNSEIINSVDYGSFQARKRVISGEIISKERMILPLKTHSNSSQNNDLPKYKTIGKMKSNFPNPFDSKSDLIIKDPQFDIEIHQNKLTGNTFRKIQVIKVLIL</sequence>
<dbReference type="EC" id="2.1.1.37" evidence="1"/>
<gene>
    <name evidence="5" type="ORF">MNBD_GAMMA02-887</name>
</gene>
<dbReference type="SUPFAM" id="SSF53335">
    <property type="entry name" value="S-adenosyl-L-methionine-dependent methyltransferases"/>
    <property type="match status" value="1"/>
</dbReference>
<dbReference type="PANTHER" id="PTHR10629:SF52">
    <property type="entry name" value="DNA (CYTOSINE-5)-METHYLTRANSFERASE 1"/>
    <property type="match status" value="1"/>
</dbReference>
<dbReference type="InterPro" id="IPR050390">
    <property type="entry name" value="C5-Methyltransferase"/>
</dbReference>
<dbReference type="InterPro" id="IPR029063">
    <property type="entry name" value="SAM-dependent_MTases_sf"/>
</dbReference>
<dbReference type="GO" id="GO:0003677">
    <property type="term" value="F:DNA binding"/>
    <property type="evidence" value="ECO:0007669"/>
    <property type="project" value="TreeGrafter"/>
</dbReference>
<keyword evidence="4" id="KW-0949">S-adenosyl-L-methionine</keyword>
<dbReference type="GO" id="GO:0003886">
    <property type="term" value="F:DNA (cytosine-5-)-methyltransferase activity"/>
    <property type="evidence" value="ECO:0007669"/>
    <property type="project" value="UniProtKB-EC"/>
</dbReference>